<dbReference type="InterPro" id="IPR043429">
    <property type="entry name" value="ArtM/GltK/GlnP/TcyL/YhdX-like"/>
</dbReference>
<comment type="similarity">
    <text evidence="8">Belongs to the binding-protein-dependent transport system permease family.</text>
</comment>
<protein>
    <submittedName>
        <fullName evidence="10">Polar amino acid transport system permease protein</fullName>
    </submittedName>
</protein>
<dbReference type="STRING" id="155974.SAMN04487818_112117"/>
<keyword evidence="11" id="KW-1185">Reference proteome</keyword>
<dbReference type="RefSeq" id="WP_092784152.1">
    <property type="nucleotide sequence ID" value="NZ_FOGI01000012.1"/>
</dbReference>
<keyword evidence="5" id="KW-0029">Amino-acid transport</keyword>
<name>A0A1H9X1B9_9PSEU</name>
<comment type="subcellular location">
    <subcellularLocation>
        <location evidence="1 8">Cell membrane</location>
        <topology evidence="1 8">Multi-pass membrane protein</topology>
    </subcellularLocation>
</comment>
<keyword evidence="6 8" id="KW-1133">Transmembrane helix</keyword>
<dbReference type="GO" id="GO:0043190">
    <property type="term" value="C:ATP-binding cassette (ABC) transporter complex"/>
    <property type="evidence" value="ECO:0007669"/>
    <property type="project" value="InterPro"/>
</dbReference>
<evidence type="ECO:0000313" key="10">
    <source>
        <dbReference type="EMBL" id="SES39831.1"/>
    </source>
</evidence>
<feature type="transmembrane region" description="Helical" evidence="8">
    <location>
        <begin position="153"/>
        <end position="173"/>
    </location>
</feature>
<dbReference type="InterPro" id="IPR035906">
    <property type="entry name" value="MetI-like_sf"/>
</dbReference>
<keyword evidence="2 8" id="KW-0813">Transport</keyword>
<keyword evidence="7 8" id="KW-0472">Membrane</keyword>
<keyword evidence="3" id="KW-1003">Cell membrane</keyword>
<dbReference type="EMBL" id="FOGI01000012">
    <property type="protein sequence ID" value="SES39831.1"/>
    <property type="molecule type" value="Genomic_DNA"/>
</dbReference>
<dbReference type="InterPro" id="IPR010065">
    <property type="entry name" value="AA_ABC_transptr_permease_3TM"/>
</dbReference>
<dbReference type="Gene3D" id="1.10.3720.10">
    <property type="entry name" value="MetI-like"/>
    <property type="match status" value="1"/>
</dbReference>
<dbReference type="InterPro" id="IPR000515">
    <property type="entry name" value="MetI-like"/>
</dbReference>
<evidence type="ECO:0000256" key="6">
    <source>
        <dbReference type="ARBA" id="ARBA00022989"/>
    </source>
</evidence>
<feature type="domain" description="ABC transmembrane type-1" evidence="9">
    <location>
        <begin position="70"/>
        <end position="276"/>
    </location>
</feature>
<evidence type="ECO:0000256" key="2">
    <source>
        <dbReference type="ARBA" id="ARBA00022448"/>
    </source>
</evidence>
<evidence type="ECO:0000256" key="4">
    <source>
        <dbReference type="ARBA" id="ARBA00022692"/>
    </source>
</evidence>
<dbReference type="GO" id="GO:0022857">
    <property type="term" value="F:transmembrane transporter activity"/>
    <property type="evidence" value="ECO:0007669"/>
    <property type="project" value="InterPro"/>
</dbReference>
<evidence type="ECO:0000256" key="1">
    <source>
        <dbReference type="ARBA" id="ARBA00004651"/>
    </source>
</evidence>
<dbReference type="AlphaFoldDB" id="A0A1H9X1B9"/>
<dbReference type="FunFam" id="1.10.3720.10:FF:000006">
    <property type="entry name" value="Glutamate/aspartate ABC transporter, permease protein GltK"/>
    <property type="match status" value="1"/>
</dbReference>
<reference evidence="11" key="1">
    <citation type="submission" date="2016-10" db="EMBL/GenBank/DDBJ databases">
        <authorList>
            <person name="Varghese N."/>
            <person name="Submissions S."/>
        </authorList>
    </citation>
    <scope>NUCLEOTIDE SEQUENCE [LARGE SCALE GENOMIC DNA]</scope>
    <source>
        <strain evidence="11">DSM 44260</strain>
    </source>
</reference>
<sequence length="290" mass="31482">MTTETRPPAAPPRVDTSRRTRAPLHLGWWLAAAVIGLTLLNIGSVVVRSPNLDWSVVWEYFLSTDVLAGLARTVELTAIAMACGIVGGVILAVMRLSPVPVVSWAAKSYVWFFRGTPLLVHILFWYNLAALVPAIAVEIPFGPTLFEVDTNDLITPLLAAVIALGLNEAAYMAEVVRGGLLSVDPGQTEAAKALGMTHRQTLRRVVVPQALRVVIPPTGNQVISMLKASALVSVTSTPELLYSVQVIYNNNFKTIPLLVVASAWYLIVTSVLYVVQHHLERRFSRGTGRG</sequence>
<dbReference type="NCBIfam" id="TIGR01726">
    <property type="entry name" value="HEQRo_perm_3TM"/>
    <property type="match status" value="1"/>
</dbReference>
<dbReference type="CDD" id="cd06261">
    <property type="entry name" value="TM_PBP2"/>
    <property type="match status" value="1"/>
</dbReference>
<keyword evidence="4 8" id="KW-0812">Transmembrane</keyword>
<evidence type="ECO:0000256" key="8">
    <source>
        <dbReference type="RuleBase" id="RU363032"/>
    </source>
</evidence>
<evidence type="ECO:0000256" key="3">
    <source>
        <dbReference type="ARBA" id="ARBA00022475"/>
    </source>
</evidence>
<gene>
    <name evidence="10" type="ORF">SAMN04487818_112117</name>
</gene>
<evidence type="ECO:0000259" key="9">
    <source>
        <dbReference type="PROSITE" id="PS50928"/>
    </source>
</evidence>
<dbReference type="PROSITE" id="PS50928">
    <property type="entry name" value="ABC_TM1"/>
    <property type="match status" value="1"/>
</dbReference>
<feature type="transmembrane region" description="Helical" evidence="8">
    <location>
        <begin position="26"/>
        <end position="47"/>
    </location>
</feature>
<proteinExistence type="inferred from homology"/>
<evidence type="ECO:0000256" key="7">
    <source>
        <dbReference type="ARBA" id="ARBA00023136"/>
    </source>
</evidence>
<feature type="transmembrane region" description="Helical" evidence="8">
    <location>
        <begin position="254"/>
        <end position="275"/>
    </location>
</feature>
<accession>A0A1H9X1B9</accession>
<feature type="transmembrane region" description="Helical" evidence="8">
    <location>
        <begin position="76"/>
        <end position="97"/>
    </location>
</feature>
<dbReference type="Pfam" id="PF00528">
    <property type="entry name" value="BPD_transp_1"/>
    <property type="match status" value="1"/>
</dbReference>
<dbReference type="Proteomes" id="UP000199051">
    <property type="component" value="Unassembled WGS sequence"/>
</dbReference>
<evidence type="ECO:0000313" key="11">
    <source>
        <dbReference type="Proteomes" id="UP000199051"/>
    </source>
</evidence>
<dbReference type="GO" id="GO:0006865">
    <property type="term" value="P:amino acid transport"/>
    <property type="evidence" value="ECO:0007669"/>
    <property type="project" value="UniProtKB-KW"/>
</dbReference>
<feature type="transmembrane region" description="Helical" evidence="8">
    <location>
        <begin position="118"/>
        <end position="141"/>
    </location>
</feature>
<dbReference type="SUPFAM" id="SSF161098">
    <property type="entry name" value="MetI-like"/>
    <property type="match status" value="1"/>
</dbReference>
<organism evidence="10 11">
    <name type="scientific">Actinokineospora terrae</name>
    <dbReference type="NCBI Taxonomy" id="155974"/>
    <lineage>
        <taxon>Bacteria</taxon>
        <taxon>Bacillati</taxon>
        <taxon>Actinomycetota</taxon>
        <taxon>Actinomycetes</taxon>
        <taxon>Pseudonocardiales</taxon>
        <taxon>Pseudonocardiaceae</taxon>
        <taxon>Actinokineospora</taxon>
    </lineage>
</organism>
<dbReference type="PANTHER" id="PTHR30614:SF0">
    <property type="entry name" value="L-CYSTINE TRANSPORT SYSTEM PERMEASE PROTEIN TCYL"/>
    <property type="match status" value="1"/>
</dbReference>
<evidence type="ECO:0000256" key="5">
    <source>
        <dbReference type="ARBA" id="ARBA00022970"/>
    </source>
</evidence>
<dbReference type="PANTHER" id="PTHR30614">
    <property type="entry name" value="MEMBRANE COMPONENT OF AMINO ACID ABC TRANSPORTER"/>
    <property type="match status" value="1"/>
</dbReference>